<evidence type="ECO:0000313" key="7">
    <source>
        <dbReference type="Proteomes" id="UP000003781"/>
    </source>
</evidence>
<organism evidence="6 7">
    <name type="scientific">Crocosphaera chwakensis CCY0110</name>
    <dbReference type="NCBI Taxonomy" id="391612"/>
    <lineage>
        <taxon>Bacteria</taxon>
        <taxon>Bacillati</taxon>
        <taxon>Cyanobacteriota</taxon>
        <taxon>Cyanophyceae</taxon>
        <taxon>Oscillatoriophycideae</taxon>
        <taxon>Chroococcales</taxon>
        <taxon>Aphanothecaceae</taxon>
        <taxon>Crocosphaera</taxon>
        <taxon>Crocosphaera chwakensis</taxon>
    </lineage>
</organism>
<dbReference type="GO" id="GO:0016887">
    <property type="term" value="F:ATP hydrolysis activity"/>
    <property type="evidence" value="ECO:0007669"/>
    <property type="project" value="InterPro"/>
</dbReference>
<comment type="similarity">
    <text evidence="3">Belongs to the AAA ATPase family. Highly divergent.</text>
</comment>
<dbReference type="eggNOG" id="COG0464">
    <property type="taxonomic scope" value="Bacteria"/>
</dbReference>
<evidence type="ECO:0000256" key="2">
    <source>
        <dbReference type="ARBA" id="ARBA00022840"/>
    </source>
</evidence>
<dbReference type="Gene3D" id="1.10.8.60">
    <property type="match status" value="1"/>
</dbReference>
<dbReference type="InterPro" id="IPR003959">
    <property type="entry name" value="ATPase_AAA_core"/>
</dbReference>
<gene>
    <name evidence="6" type="ORF">CY0110_14895</name>
</gene>
<keyword evidence="7" id="KW-1185">Reference proteome</keyword>
<proteinExistence type="inferred from homology"/>
<dbReference type="OrthoDB" id="9809379at2"/>
<dbReference type="RefSeq" id="WP_008276805.1">
    <property type="nucleotide sequence ID" value="NZ_AAXW01000031.1"/>
</dbReference>
<dbReference type="SUPFAM" id="SSF52540">
    <property type="entry name" value="P-loop containing nucleoside triphosphate hydrolases"/>
    <property type="match status" value="1"/>
</dbReference>
<dbReference type="InterPro" id="IPR052381">
    <property type="entry name" value="AAA_domain_protein"/>
</dbReference>
<dbReference type="Gene3D" id="3.40.50.300">
    <property type="entry name" value="P-loop containing nucleotide triphosphate hydrolases"/>
    <property type="match status" value="1"/>
</dbReference>
<sequence>MIFTELEHFVTANFSLLGITCSPSSVSSFTRELTAYTANYPNGGYQVFFWTYDKGLGKCGQREFKPLPNTNDPLNVLEQIEDTQDKAVYVLHNFQQFLTGQKADPLVVARLFNLAHKLKITPQTILLLEEDINLPMFEGLIHILDYGLPSAAVIKAFLKQLFNRFPKGITKPHVGEKLIRSCQGLTIAEINDALRFTLKKYPNLNHDVLVQQVSQFKLAKLKRLGVELSNEPDVKVGGLRTLKTWLARRKKLFASPNKKLPQPKGVMLVGVPGCGKSLIAKNIGSELGVPVMHLDIRSLYHSLLGETEKNLRRVLKTAEAIAPVCLWIDEVEKAFDAGSSTHDGGVSKGVLGTFLNWMQEKKQPVFVVATANKVNSLPPEFLRKGRFDEIFFVDLPNASEREDILTIHLKKFGINLSVEQVQMLIDKTEDFTGAELAYLITEAVTLAHADDRKLRFKDIETVLGEITPQANRDYENIEQIRSWARLMARPAS</sequence>
<keyword evidence="1" id="KW-0547">Nucleotide-binding</keyword>
<dbReference type="EMBL" id="AAXW01000031">
    <property type="protein sequence ID" value="EAZ90043.1"/>
    <property type="molecule type" value="Genomic_DNA"/>
</dbReference>
<feature type="domain" description="AAA+ ATPase" evidence="5">
    <location>
        <begin position="262"/>
        <end position="397"/>
    </location>
</feature>
<dbReference type="SMART" id="SM00382">
    <property type="entry name" value="AAA"/>
    <property type="match status" value="1"/>
</dbReference>
<evidence type="ECO:0000259" key="5">
    <source>
        <dbReference type="SMART" id="SM00382"/>
    </source>
</evidence>
<keyword evidence="2" id="KW-0067">ATP-binding</keyword>
<evidence type="ECO:0000313" key="6">
    <source>
        <dbReference type="EMBL" id="EAZ90043.1"/>
    </source>
</evidence>
<dbReference type="Proteomes" id="UP000003781">
    <property type="component" value="Unassembled WGS sequence"/>
</dbReference>
<evidence type="ECO:0000256" key="3">
    <source>
        <dbReference type="ARBA" id="ARBA00038088"/>
    </source>
</evidence>
<name>A3ITU8_9CHRO</name>
<dbReference type="GO" id="GO:0005524">
    <property type="term" value="F:ATP binding"/>
    <property type="evidence" value="ECO:0007669"/>
    <property type="project" value="UniProtKB-KW"/>
</dbReference>
<dbReference type="AlphaFoldDB" id="A3ITU8"/>
<evidence type="ECO:0000256" key="4">
    <source>
        <dbReference type="ARBA" id="ARBA00040480"/>
    </source>
</evidence>
<accession>A3ITU8</accession>
<dbReference type="InterPro" id="IPR027417">
    <property type="entry name" value="P-loop_NTPase"/>
</dbReference>
<dbReference type="Pfam" id="PF00004">
    <property type="entry name" value="AAA"/>
    <property type="match status" value="1"/>
</dbReference>
<reference evidence="6 7" key="1">
    <citation type="submission" date="2007-03" db="EMBL/GenBank/DDBJ databases">
        <authorList>
            <person name="Stal L."/>
            <person name="Ferriera S."/>
            <person name="Johnson J."/>
            <person name="Kravitz S."/>
            <person name="Beeson K."/>
            <person name="Sutton G."/>
            <person name="Rogers Y.-H."/>
            <person name="Friedman R."/>
            <person name="Frazier M."/>
            <person name="Venter J.C."/>
        </authorList>
    </citation>
    <scope>NUCLEOTIDE SEQUENCE [LARGE SCALE GENOMIC DNA]</scope>
    <source>
        <strain evidence="6 7">CCY0110</strain>
    </source>
</reference>
<dbReference type="PANTHER" id="PTHR42960:SF1">
    <property type="entry name" value="YCF46 PROTEIN"/>
    <property type="match status" value="1"/>
</dbReference>
<dbReference type="PANTHER" id="PTHR42960">
    <property type="entry name" value="YCF46 PROTEIN"/>
    <property type="match status" value="1"/>
</dbReference>
<comment type="caution">
    <text evidence="6">The sequence shown here is derived from an EMBL/GenBank/DDBJ whole genome shotgun (WGS) entry which is preliminary data.</text>
</comment>
<evidence type="ECO:0000256" key="1">
    <source>
        <dbReference type="ARBA" id="ARBA00022741"/>
    </source>
</evidence>
<protein>
    <recommendedName>
        <fullName evidence="4">Uncharacterized AAA domain-containing protein ycf46</fullName>
    </recommendedName>
</protein>
<dbReference type="InterPro" id="IPR003593">
    <property type="entry name" value="AAA+_ATPase"/>
</dbReference>